<dbReference type="GO" id="GO:0003677">
    <property type="term" value="F:DNA binding"/>
    <property type="evidence" value="ECO:0007669"/>
    <property type="project" value="UniProtKB-KW"/>
</dbReference>
<dbReference type="InterPro" id="IPR044922">
    <property type="entry name" value="DUF2063_N_sf"/>
</dbReference>
<dbReference type="Pfam" id="PF09836">
    <property type="entry name" value="DUF2063"/>
    <property type="match status" value="1"/>
</dbReference>
<sequence length="253" mass="27326">MADTLATLQQRWADHVRDPSRPAPAGIEPRRLAVYRRLCIDSLDSLLTGSLPRLHARLGPQAWRHAVERYYAVHACRTPLFPRIAAEFAAWLGEAPLALPAWAAELAHFECQQLALRIAEESPPAAIAAFDDHTVLAVAPLVRVLGYRWPVHDDGGWADTAPEAPTLLLLQRDAHHALQAQALTVPAYTLLLAFGPAGTTLARALEQVADEHGQARASIDALCRPLIPALVAAGVLYAAPGHRPSGTPMRPAP</sequence>
<proteinExistence type="predicted"/>
<dbReference type="Gene3D" id="3.90.930.50">
    <property type="match status" value="1"/>
</dbReference>
<dbReference type="RefSeq" id="WP_182338915.1">
    <property type="nucleotide sequence ID" value="NZ_JACGXS010000003.1"/>
</dbReference>
<dbReference type="Pfam" id="PF22106">
    <property type="entry name" value="NGO1945_C"/>
    <property type="match status" value="1"/>
</dbReference>
<evidence type="ECO:0000259" key="1">
    <source>
        <dbReference type="Pfam" id="PF09836"/>
    </source>
</evidence>
<reference evidence="3 4" key="1">
    <citation type="submission" date="2020-08" db="EMBL/GenBank/DDBJ databases">
        <title>Stenotrophomonas tumulicola JCM 30961.</title>
        <authorList>
            <person name="Deng Y."/>
        </authorList>
    </citation>
    <scope>NUCLEOTIDE SEQUENCE [LARGE SCALE GENOMIC DNA]</scope>
    <source>
        <strain evidence="3 4">JCM 30961</strain>
    </source>
</reference>
<gene>
    <name evidence="3" type="ORF">H4O11_08100</name>
</gene>
<dbReference type="AlphaFoldDB" id="A0A7W3FLH2"/>
<organism evidence="3 4">
    <name type="scientific">Stenotrophomonas tumulicola</name>
    <dbReference type="NCBI Taxonomy" id="1685415"/>
    <lineage>
        <taxon>Bacteria</taxon>
        <taxon>Pseudomonadati</taxon>
        <taxon>Pseudomonadota</taxon>
        <taxon>Gammaproteobacteria</taxon>
        <taxon>Lysobacterales</taxon>
        <taxon>Lysobacteraceae</taxon>
        <taxon>Stenotrophomonas</taxon>
    </lineage>
</organism>
<evidence type="ECO:0000313" key="3">
    <source>
        <dbReference type="EMBL" id="MBA8681776.1"/>
    </source>
</evidence>
<evidence type="ECO:0000259" key="2">
    <source>
        <dbReference type="Pfam" id="PF22106"/>
    </source>
</evidence>
<dbReference type="Proteomes" id="UP000547058">
    <property type="component" value="Unassembled WGS sequence"/>
</dbReference>
<dbReference type="EMBL" id="JACGXS010000003">
    <property type="protein sequence ID" value="MBA8681776.1"/>
    <property type="molecule type" value="Genomic_DNA"/>
</dbReference>
<accession>A0A7W3FLH2</accession>
<feature type="domain" description="Putative DNA-binding" evidence="1">
    <location>
        <begin position="8"/>
        <end position="92"/>
    </location>
</feature>
<keyword evidence="3" id="KW-0238">DNA-binding</keyword>
<feature type="domain" description="NGO1945-like C-terminal" evidence="2">
    <location>
        <begin position="139"/>
        <end position="226"/>
    </location>
</feature>
<name>A0A7W3FLH2_9GAMM</name>
<protein>
    <submittedName>
        <fullName evidence="3">Putative DNA-binding domain-containing protein</fullName>
    </submittedName>
</protein>
<dbReference type="InterPro" id="IPR018640">
    <property type="entry name" value="DUF2063"/>
</dbReference>
<evidence type="ECO:0000313" key="4">
    <source>
        <dbReference type="Proteomes" id="UP000547058"/>
    </source>
</evidence>
<dbReference type="Gene3D" id="1.10.150.690">
    <property type="entry name" value="DUF2063"/>
    <property type="match status" value="1"/>
</dbReference>
<dbReference type="InterPro" id="IPR054098">
    <property type="entry name" value="NGO1945-like_C"/>
</dbReference>
<comment type="caution">
    <text evidence="3">The sequence shown here is derived from an EMBL/GenBank/DDBJ whole genome shotgun (WGS) entry which is preliminary data.</text>
</comment>
<keyword evidence="4" id="KW-1185">Reference proteome</keyword>